<proteinExistence type="predicted"/>
<protein>
    <submittedName>
        <fullName evidence="2">F-box domain-containing protein</fullName>
    </submittedName>
</protein>
<evidence type="ECO:0000313" key="1">
    <source>
        <dbReference type="Proteomes" id="UP000887560"/>
    </source>
</evidence>
<evidence type="ECO:0000313" key="2">
    <source>
        <dbReference type="WBParaSite" id="scf7180000423573.g11312"/>
    </source>
</evidence>
<keyword evidence="1" id="KW-1185">Reference proteome</keyword>
<dbReference type="WBParaSite" id="scf7180000423573.g11312">
    <property type="protein sequence ID" value="scf7180000423573.g11312"/>
    <property type="gene ID" value="scf7180000423573.g11312"/>
</dbReference>
<dbReference type="Proteomes" id="UP000887560">
    <property type="component" value="Unplaced"/>
</dbReference>
<accession>A0A915P9J9</accession>
<sequence length="290" mass="33966">MFPYGVYCNILKHLPYETLYGSIRFVNHEFSLIASKILEQNERAWIVFFIDYKDGQHIGQWSSKHECDPPSFIRIQRLIISGRITEELVLFLNRIKKAIIGCRIEFGKVDDFMLELKSCCLESYPPSAQPRSMRSIEVIKMRVKVGFFVRSPKKSLKGDDIEVDSDYKPLIKWLFGEPKIAKSIKLLGWPNVCNFLDDIKKRAVEDSNFDANFKVYFSSYGNASLNLNEFSVENKLKIHYFTEDNFDYFVFYTDNSDIGKGKKEVPQTRKGFYDYSDMFREATVIYIKKI</sequence>
<name>A0A915P9J9_9BILA</name>
<reference evidence="2" key="1">
    <citation type="submission" date="2022-11" db="UniProtKB">
        <authorList>
            <consortium name="WormBaseParasite"/>
        </authorList>
    </citation>
    <scope>IDENTIFICATION</scope>
</reference>
<organism evidence="1 2">
    <name type="scientific">Meloidogyne floridensis</name>
    <dbReference type="NCBI Taxonomy" id="298350"/>
    <lineage>
        <taxon>Eukaryota</taxon>
        <taxon>Metazoa</taxon>
        <taxon>Ecdysozoa</taxon>
        <taxon>Nematoda</taxon>
        <taxon>Chromadorea</taxon>
        <taxon>Rhabditida</taxon>
        <taxon>Tylenchina</taxon>
        <taxon>Tylenchomorpha</taxon>
        <taxon>Tylenchoidea</taxon>
        <taxon>Meloidogynidae</taxon>
        <taxon>Meloidogyninae</taxon>
        <taxon>Meloidogyne</taxon>
    </lineage>
</organism>
<dbReference type="AlphaFoldDB" id="A0A915P9J9"/>